<keyword evidence="12" id="KW-1185">Reference proteome</keyword>
<dbReference type="EC" id="3.2.1.8" evidence="9"/>
<dbReference type="SMART" id="SM00633">
    <property type="entry name" value="Glyco_10"/>
    <property type="match status" value="1"/>
</dbReference>
<comment type="catalytic activity">
    <reaction evidence="1 9">
        <text>Endohydrolysis of (1-&gt;4)-beta-D-xylosidic linkages in xylans.</text>
        <dbReference type="EC" id="3.2.1.8"/>
    </reaction>
</comment>
<evidence type="ECO:0000256" key="5">
    <source>
        <dbReference type="ARBA" id="ARBA00022801"/>
    </source>
</evidence>
<dbReference type="AlphaFoldDB" id="A0A3R9PBB3"/>
<dbReference type="RefSeq" id="WP_125486294.1">
    <property type="nucleotide sequence ID" value="NZ_RSDW01000001.1"/>
</dbReference>
<dbReference type="OrthoDB" id="9809277at2"/>
<keyword evidence="8 9" id="KW-0624">Polysaccharide degradation</keyword>
<dbReference type="InterPro" id="IPR001000">
    <property type="entry name" value="GH10_dom"/>
</dbReference>
<dbReference type="PANTHER" id="PTHR31490">
    <property type="entry name" value="GLYCOSYL HYDROLASE"/>
    <property type="match status" value="1"/>
</dbReference>
<reference evidence="11 12" key="1">
    <citation type="submission" date="2018-12" db="EMBL/GenBank/DDBJ databases">
        <title>Sequencing of bacterial isolates from soil warming experiment in Harvard Forest, Massachusetts, USA.</title>
        <authorList>
            <person name="Deangelis K."/>
        </authorList>
    </citation>
    <scope>NUCLEOTIDE SEQUENCE [LARGE SCALE GENOMIC DNA]</scope>
    <source>
        <strain evidence="11 12">EB153</strain>
    </source>
</reference>
<keyword evidence="7 9" id="KW-0326">Glycosidase</keyword>
<feature type="domain" description="GH10" evidence="10">
    <location>
        <begin position="51"/>
        <end position="377"/>
    </location>
</feature>
<dbReference type="EMBL" id="RSDW01000001">
    <property type="protein sequence ID" value="RSL17868.1"/>
    <property type="molecule type" value="Genomic_DNA"/>
</dbReference>
<dbReference type="PANTHER" id="PTHR31490:SF88">
    <property type="entry name" value="BETA-XYLANASE"/>
    <property type="match status" value="1"/>
</dbReference>
<proteinExistence type="inferred from homology"/>
<keyword evidence="6 9" id="KW-0119">Carbohydrate metabolism</keyword>
<evidence type="ECO:0000256" key="9">
    <source>
        <dbReference type="RuleBase" id="RU361174"/>
    </source>
</evidence>
<keyword evidence="5 9" id="KW-0378">Hydrolase</keyword>
<keyword evidence="3 11" id="KW-0858">Xylan degradation</keyword>
<evidence type="ECO:0000256" key="8">
    <source>
        <dbReference type="ARBA" id="ARBA00023326"/>
    </source>
</evidence>
<dbReference type="SUPFAM" id="SSF51445">
    <property type="entry name" value="(Trans)glycosidases"/>
    <property type="match status" value="1"/>
</dbReference>
<dbReference type="InterPro" id="IPR044846">
    <property type="entry name" value="GH10"/>
</dbReference>
<evidence type="ECO:0000256" key="2">
    <source>
        <dbReference type="ARBA" id="ARBA00007495"/>
    </source>
</evidence>
<dbReference type="Proteomes" id="UP000269669">
    <property type="component" value="Unassembled WGS sequence"/>
</dbReference>
<evidence type="ECO:0000313" key="11">
    <source>
        <dbReference type="EMBL" id="RSL17868.1"/>
    </source>
</evidence>
<dbReference type="PROSITE" id="PS51318">
    <property type="entry name" value="TAT"/>
    <property type="match status" value="1"/>
</dbReference>
<organism evidence="11 12">
    <name type="scientific">Edaphobacter aggregans</name>
    <dbReference type="NCBI Taxonomy" id="570835"/>
    <lineage>
        <taxon>Bacteria</taxon>
        <taxon>Pseudomonadati</taxon>
        <taxon>Acidobacteriota</taxon>
        <taxon>Terriglobia</taxon>
        <taxon>Terriglobales</taxon>
        <taxon>Acidobacteriaceae</taxon>
        <taxon>Edaphobacter</taxon>
    </lineage>
</organism>
<evidence type="ECO:0000259" key="10">
    <source>
        <dbReference type="PROSITE" id="PS51760"/>
    </source>
</evidence>
<dbReference type="PROSITE" id="PS51760">
    <property type="entry name" value="GH10_2"/>
    <property type="match status" value="1"/>
</dbReference>
<dbReference type="GO" id="GO:0045493">
    <property type="term" value="P:xylan catabolic process"/>
    <property type="evidence" value="ECO:0007669"/>
    <property type="project" value="UniProtKB-KW"/>
</dbReference>
<sequence>MTITRRDYVKQVMGVAAGVALPGLTGGRSVLAMRGAGAEDITGKGSLKARAAARGMLAGCAVNAELFRQDEKFRNLLAEQYSILVPENCLKWNILRPTPDTYSFTDADSLVAFAETHGMKVRGHNFVWHEALPKWFASTVTKENARKFLVDHITTVGGRYKGKIHSWDVVNEAIWMKDGRADGMRSSSPWFEMLGPEYIDIAFRTAREVDPKALLTYNEYGIEYDTEEEGRKRVATLALLRRMKAANVPLDALGIQSHLHADGKTDFGKGIHELMDGARALGLQVFVTEMDVNDDKVTSDDIAQRDQIVADVYHDYLTTALRGPEVKAVLTWGASDRNTWLNHGTKFRPLHPDRLQRPLPFDVDYAPKKAFFAMRDSFDGAKKR</sequence>
<name>A0A3R9PBB3_9BACT</name>
<dbReference type="InterPro" id="IPR017853">
    <property type="entry name" value="GH"/>
</dbReference>
<evidence type="ECO:0000256" key="7">
    <source>
        <dbReference type="ARBA" id="ARBA00023295"/>
    </source>
</evidence>
<comment type="caution">
    <text evidence="11">The sequence shown here is derived from an EMBL/GenBank/DDBJ whole genome shotgun (WGS) entry which is preliminary data.</text>
</comment>
<evidence type="ECO:0000313" key="12">
    <source>
        <dbReference type="Proteomes" id="UP000269669"/>
    </source>
</evidence>
<gene>
    <name evidence="11" type="ORF">EDE15_3417</name>
</gene>
<comment type="similarity">
    <text evidence="2 9">Belongs to the glycosyl hydrolase 10 (cellulase F) family.</text>
</comment>
<dbReference type="InterPro" id="IPR006311">
    <property type="entry name" value="TAT_signal"/>
</dbReference>
<evidence type="ECO:0000256" key="4">
    <source>
        <dbReference type="ARBA" id="ARBA00022729"/>
    </source>
</evidence>
<evidence type="ECO:0000256" key="6">
    <source>
        <dbReference type="ARBA" id="ARBA00023277"/>
    </source>
</evidence>
<dbReference type="Gene3D" id="3.20.20.80">
    <property type="entry name" value="Glycosidases"/>
    <property type="match status" value="1"/>
</dbReference>
<keyword evidence="4" id="KW-0732">Signal</keyword>
<evidence type="ECO:0000256" key="1">
    <source>
        <dbReference type="ARBA" id="ARBA00000681"/>
    </source>
</evidence>
<dbReference type="Pfam" id="PF00331">
    <property type="entry name" value="Glyco_hydro_10"/>
    <property type="match status" value="1"/>
</dbReference>
<accession>A0A3R9PBB3</accession>
<evidence type="ECO:0000256" key="3">
    <source>
        <dbReference type="ARBA" id="ARBA00022651"/>
    </source>
</evidence>
<dbReference type="PRINTS" id="PR00134">
    <property type="entry name" value="GLHYDRLASE10"/>
</dbReference>
<dbReference type="GO" id="GO:0031176">
    <property type="term" value="F:endo-1,4-beta-xylanase activity"/>
    <property type="evidence" value="ECO:0007669"/>
    <property type="project" value="UniProtKB-EC"/>
</dbReference>
<protein>
    <recommendedName>
        <fullName evidence="9">Beta-xylanase</fullName>
        <ecNumber evidence="9">3.2.1.8</ecNumber>
    </recommendedName>
</protein>